<reference evidence="1 2" key="1">
    <citation type="submission" date="2019-01" db="EMBL/GenBank/DDBJ databases">
        <title>Agromyces.</title>
        <authorList>
            <person name="Li J."/>
        </authorList>
    </citation>
    <scope>NUCLEOTIDE SEQUENCE [LARGE SCALE GENOMIC DNA]</scope>
    <source>
        <strain evidence="1 2">DSM 15934</strain>
    </source>
</reference>
<sequence>MSDGDKTTVTRSFVQLFDDPLTPVTGAVRSTFTGTLDAVVVFPALSAIEALVVSALPSPVIRPSAGCVDGSIPDSASTPDHPIATSPWYQPLPLADVVGVPVRVGAVLSMLMPETPALAELSALSTAVPATDWFAPSVESTTVPPPVQDLTPESASAQMSETVTSELFQPAAFAAGATFPVTVGLVSSSFTTTAPVPMLPSLSLAVAFFVTPAVFEFTLSVAGVGPVPIPEPASVADQVIPTSALFHPAALAAGARAAVTIGPALSRVNDACKELVCPVHFPCGLKFGEADTVTAWAPLPAPAVVVKLQFVLAVPDWSCAVIAPATSTHFVSVLVMTVSVNAPPCFAYSVPPDETVPVPPVKVALVTLDAKAGTAPSIAATTAPDAITASQPRVRPSRTRTRLVEMPLEARMRTSGNSGVRVHRYGLKSVVPK</sequence>
<comment type="caution">
    <text evidence="1">The sequence shown here is derived from an EMBL/GenBank/DDBJ whole genome shotgun (WGS) entry which is preliminary data.</text>
</comment>
<dbReference type="Proteomes" id="UP000293865">
    <property type="component" value="Unassembled WGS sequence"/>
</dbReference>
<organism evidence="1 2">
    <name type="scientific">Agromyces albus</name>
    <dbReference type="NCBI Taxonomy" id="205332"/>
    <lineage>
        <taxon>Bacteria</taxon>
        <taxon>Bacillati</taxon>
        <taxon>Actinomycetota</taxon>
        <taxon>Actinomycetes</taxon>
        <taxon>Micrococcales</taxon>
        <taxon>Microbacteriaceae</taxon>
        <taxon>Agromyces</taxon>
    </lineage>
</organism>
<keyword evidence="2" id="KW-1185">Reference proteome</keyword>
<accession>A0A4Q2KRW1</accession>
<name>A0A4Q2KRW1_9MICO</name>
<evidence type="ECO:0000313" key="2">
    <source>
        <dbReference type="Proteomes" id="UP000293865"/>
    </source>
</evidence>
<dbReference type="EMBL" id="SDPN01000031">
    <property type="protein sequence ID" value="RXZ68195.1"/>
    <property type="molecule type" value="Genomic_DNA"/>
</dbReference>
<proteinExistence type="predicted"/>
<evidence type="ECO:0000313" key="1">
    <source>
        <dbReference type="EMBL" id="RXZ68195.1"/>
    </source>
</evidence>
<dbReference type="RefSeq" id="WP_129521609.1">
    <property type="nucleotide sequence ID" value="NZ_SDPN01000031.1"/>
</dbReference>
<protein>
    <submittedName>
        <fullName evidence="1">Uncharacterized protein</fullName>
    </submittedName>
</protein>
<gene>
    <name evidence="1" type="ORF">ESP51_14520</name>
</gene>
<dbReference type="AlphaFoldDB" id="A0A4Q2KRW1"/>
<dbReference type="OrthoDB" id="10021176at2"/>